<feature type="domain" description="Protein FecR C-terminal" evidence="2">
    <location>
        <begin position="303"/>
        <end position="367"/>
    </location>
</feature>
<sequence>MSYEKAKELLTRYKDGTATDEEKATVEKLLFSYNDDPLDLSEERYDKIIEEVWDELPKPATTFHRFPAWTKVAAAASVIIGLSAALYFIKLKPTQQMAQNQVHDIGPGSNKLILTLGNGKKIDLTAAKNGQIAKQGQAAIRKVSNGKVIYAALATGNEEIQFNTVSAPTGGTGAITLSDGTEVWLNAASSITFPTVFKGNCRSVSTTGDVIIKPRRNAKMPFYTTSRGQTTEDFGTEFEINAYDNEPVVKTTLIEGSVSIAANGKKVMLKPGQQSILSGNQLKVEPGNIRNATAWRDGELRCDGENIQTIMRMIERWYDVDVVYEGKISTDGYYGTISRYKNISQALRMLSYSNQVHFKVEGRRITVTK</sequence>
<dbReference type="Pfam" id="PF04773">
    <property type="entry name" value="FecR"/>
    <property type="match status" value="1"/>
</dbReference>
<organism evidence="3 4">
    <name type="scientific">Mucilaginibacter paludis DSM 18603</name>
    <dbReference type="NCBI Taxonomy" id="714943"/>
    <lineage>
        <taxon>Bacteria</taxon>
        <taxon>Pseudomonadati</taxon>
        <taxon>Bacteroidota</taxon>
        <taxon>Sphingobacteriia</taxon>
        <taxon>Sphingobacteriales</taxon>
        <taxon>Sphingobacteriaceae</taxon>
        <taxon>Mucilaginibacter</taxon>
    </lineage>
</organism>
<evidence type="ECO:0000259" key="1">
    <source>
        <dbReference type="Pfam" id="PF04773"/>
    </source>
</evidence>
<dbReference type="InterPro" id="IPR012373">
    <property type="entry name" value="Ferrdict_sens_TM"/>
</dbReference>
<dbReference type="InterPro" id="IPR032508">
    <property type="entry name" value="FecR_C"/>
</dbReference>
<evidence type="ECO:0000259" key="2">
    <source>
        <dbReference type="Pfam" id="PF16344"/>
    </source>
</evidence>
<reference evidence="3" key="1">
    <citation type="submission" date="2011-09" db="EMBL/GenBank/DDBJ databases">
        <title>The permanent draft genome of Mucilaginibacter paludis DSM 18603.</title>
        <authorList>
            <consortium name="US DOE Joint Genome Institute (JGI-PGF)"/>
            <person name="Lucas S."/>
            <person name="Han J."/>
            <person name="Lapidus A."/>
            <person name="Bruce D."/>
            <person name="Goodwin L."/>
            <person name="Pitluck S."/>
            <person name="Peters L."/>
            <person name="Kyrpides N."/>
            <person name="Mavromatis K."/>
            <person name="Ivanova N."/>
            <person name="Mikhailova N."/>
            <person name="Held B."/>
            <person name="Detter J.C."/>
            <person name="Tapia R."/>
            <person name="Han C."/>
            <person name="Land M."/>
            <person name="Hauser L."/>
            <person name="Markowitz V."/>
            <person name="Cheng J.-F."/>
            <person name="Hugenholtz P."/>
            <person name="Woyke T."/>
            <person name="Wu D."/>
            <person name="Tindall B."/>
            <person name="Brambilla E."/>
            <person name="Klenk H.-P."/>
            <person name="Eisen J.A."/>
        </authorList>
    </citation>
    <scope>NUCLEOTIDE SEQUENCE [LARGE SCALE GENOMIC DNA]</scope>
    <source>
        <strain evidence="3">DSM 18603</strain>
    </source>
</reference>
<name>H1Y989_9SPHI</name>
<dbReference type="STRING" id="714943.Mucpa_5395"/>
<evidence type="ECO:0000313" key="3">
    <source>
        <dbReference type="EMBL" id="EHQ29467.1"/>
    </source>
</evidence>
<dbReference type="RefSeq" id="WP_008510685.1">
    <property type="nucleotide sequence ID" value="NZ_CM001403.1"/>
</dbReference>
<dbReference type="Pfam" id="PF16344">
    <property type="entry name" value="FecR_C"/>
    <property type="match status" value="1"/>
</dbReference>
<dbReference type="Gene3D" id="2.60.120.1440">
    <property type="match status" value="1"/>
</dbReference>
<dbReference type="eggNOG" id="COG3712">
    <property type="taxonomic scope" value="Bacteria"/>
</dbReference>
<dbReference type="AlphaFoldDB" id="H1Y989"/>
<accession>H1Y989</accession>
<gene>
    <name evidence="3" type="ORF">Mucpa_5395</name>
</gene>
<dbReference type="PANTHER" id="PTHR30273">
    <property type="entry name" value="PERIPLASMIC SIGNAL SENSOR AND SIGMA FACTOR ACTIVATOR FECR-RELATED"/>
    <property type="match status" value="1"/>
</dbReference>
<dbReference type="Gene3D" id="3.55.50.30">
    <property type="match status" value="1"/>
</dbReference>
<dbReference type="EMBL" id="CM001403">
    <property type="protein sequence ID" value="EHQ29467.1"/>
    <property type="molecule type" value="Genomic_DNA"/>
</dbReference>
<evidence type="ECO:0000313" key="4">
    <source>
        <dbReference type="Proteomes" id="UP000002774"/>
    </source>
</evidence>
<dbReference type="GO" id="GO:0016989">
    <property type="term" value="F:sigma factor antagonist activity"/>
    <property type="evidence" value="ECO:0007669"/>
    <property type="project" value="TreeGrafter"/>
</dbReference>
<dbReference type="PIRSF" id="PIRSF018266">
    <property type="entry name" value="FecR"/>
    <property type="match status" value="1"/>
</dbReference>
<feature type="domain" description="FecR protein" evidence="1">
    <location>
        <begin position="164"/>
        <end position="258"/>
    </location>
</feature>
<dbReference type="PANTHER" id="PTHR30273:SF2">
    <property type="entry name" value="PROTEIN FECR"/>
    <property type="match status" value="1"/>
</dbReference>
<keyword evidence="4" id="KW-1185">Reference proteome</keyword>
<proteinExistence type="predicted"/>
<dbReference type="InterPro" id="IPR006860">
    <property type="entry name" value="FecR"/>
</dbReference>
<dbReference type="OrthoDB" id="1099963at2"/>
<dbReference type="Proteomes" id="UP000002774">
    <property type="component" value="Chromosome"/>
</dbReference>
<dbReference type="HOGENOM" id="CLU_050192_1_0_10"/>
<protein>
    <submittedName>
        <fullName evidence="3">Anti-FecI sigma factor, FecR</fullName>
    </submittedName>
</protein>